<gene>
    <name evidence="2" type="ORF">UFOVP744_47</name>
</gene>
<dbReference type="EMBL" id="LR798338">
    <property type="protein sequence ID" value="CAB5224935.1"/>
    <property type="molecule type" value="Genomic_DNA"/>
</dbReference>
<name>A0A6J7X390_9CAUD</name>
<proteinExistence type="predicted"/>
<protein>
    <submittedName>
        <fullName evidence="2">PD-(D/E)XK nuclease superfamily</fullName>
    </submittedName>
</protein>
<reference evidence="2" key="1">
    <citation type="submission" date="2020-05" db="EMBL/GenBank/DDBJ databases">
        <authorList>
            <person name="Chiriac C."/>
            <person name="Salcher M."/>
            <person name="Ghai R."/>
            <person name="Kavagutti S V."/>
        </authorList>
    </citation>
    <scope>NUCLEOTIDE SEQUENCE</scope>
</reference>
<dbReference type="Pfam" id="PF12705">
    <property type="entry name" value="PDDEXK_1"/>
    <property type="match status" value="1"/>
</dbReference>
<accession>A0A6J7X390</accession>
<evidence type="ECO:0000259" key="1">
    <source>
        <dbReference type="Pfam" id="PF12705"/>
    </source>
</evidence>
<sequence>MAIELQGYTLPEHISYSAFTTFIDCGYQYYLGRLLQLPEEPSVWSVGGSAFHSATEAWDLENL</sequence>
<dbReference type="InterPro" id="IPR038726">
    <property type="entry name" value="PDDEXK_AddAB-type"/>
</dbReference>
<feature type="domain" description="PD-(D/E)XK endonuclease-like" evidence="1">
    <location>
        <begin position="13"/>
        <end position="57"/>
    </location>
</feature>
<evidence type="ECO:0000313" key="2">
    <source>
        <dbReference type="EMBL" id="CAB5224935.1"/>
    </source>
</evidence>
<organism evidence="2">
    <name type="scientific">uncultured Caudovirales phage</name>
    <dbReference type="NCBI Taxonomy" id="2100421"/>
    <lineage>
        <taxon>Viruses</taxon>
        <taxon>Duplodnaviria</taxon>
        <taxon>Heunggongvirae</taxon>
        <taxon>Uroviricota</taxon>
        <taxon>Caudoviricetes</taxon>
        <taxon>Peduoviridae</taxon>
        <taxon>Maltschvirus</taxon>
        <taxon>Maltschvirus maltsch</taxon>
    </lineage>
</organism>